<evidence type="ECO:0000256" key="7">
    <source>
        <dbReference type="ARBA" id="ARBA00050464"/>
    </source>
</evidence>
<keyword evidence="18" id="KW-1185">Reference proteome</keyword>
<keyword evidence="2 12" id="KW-0028">Amino-acid biosynthesis</keyword>
<dbReference type="Pfam" id="PF02784">
    <property type="entry name" value="Orn_Arg_deC_N"/>
    <property type="match status" value="1"/>
</dbReference>
<evidence type="ECO:0000256" key="12">
    <source>
        <dbReference type="HAMAP-Rule" id="MF_02120"/>
    </source>
</evidence>
<feature type="binding site" evidence="12">
    <location>
        <begin position="277"/>
        <end position="280"/>
    </location>
    <ligand>
        <name>pyridoxal 5'-phosphate</name>
        <dbReference type="ChEBI" id="CHEBI:597326"/>
    </ligand>
</feature>
<evidence type="ECO:0000256" key="10">
    <source>
        <dbReference type="ARBA" id="ARBA00066427"/>
    </source>
</evidence>
<dbReference type="PRINTS" id="PR01181">
    <property type="entry name" value="DAPDCRBXLASE"/>
</dbReference>
<evidence type="ECO:0000256" key="5">
    <source>
        <dbReference type="ARBA" id="ARBA00023154"/>
    </source>
</evidence>
<feature type="active site" description="Proton donor" evidence="13">
    <location>
        <position position="346"/>
    </location>
</feature>
<dbReference type="FunFam" id="2.40.37.10:FF:000003">
    <property type="entry name" value="Diaminopimelate decarboxylase"/>
    <property type="match status" value="1"/>
</dbReference>
<comment type="cofactor">
    <cofactor evidence="1 12 13 14">
        <name>pyridoxal 5'-phosphate</name>
        <dbReference type="ChEBI" id="CHEBI:597326"/>
    </cofactor>
</comment>
<dbReference type="HAMAP" id="MF_02120">
    <property type="entry name" value="LysA"/>
    <property type="match status" value="1"/>
</dbReference>
<feature type="binding site" evidence="12">
    <location>
        <position position="243"/>
    </location>
    <ligand>
        <name>pyridoxal 5'-phosphate</name>
        <dbReference type="ChEBI" id="CHEBI:597326"/>
    </ligand>
</feature>
<dbReference type="InterPro" id="IPR022643">
    <property type="entry name" value="De-COase2_C"/>
</dbReference>
<feature type="binding site" evidence="12">
    <location>
        <position position="347"/>
    </location>
    <ligand>
        <name>substrate</name>
    </ligand>
</feature>
<feature type="binding site" evidence="12">
    <location>
        <position position="280"/>
    </location>
    <ligand>
        <name>substrate</name>
    </ligand>
</feature>
<evidence type="ECO:0000259" key="15">
    <source>
        <dbReference type="Pfam" id="PF00278"/>
    </source>
</evidence>
<evidence type="ECO:0000256" key="9">
    <source>
        <dbReference type="ARBA" id="ARBA00060983"/>
    </source>
</evidence>
<dbReference type="EMBL" id="FOUF01000007">
    <property type="protein sequence ID" value="SFM13047.1"/>
    <property type="molecule type" value="Genomic_DNA"/>
</dbReference>
<feature type="binding site" evidence="12">
    <location>
        <position position="316"/>
    </location>
    <ligand>
        <name>substrate</name>
    </ligand>
</feature>
<evidence type="ECO:0000256" key="14">
    <source>
        <dbReference type="RuleBase" id="RU003738"/>
    </source>
</evidence>
<dbReference type="PANTHER" id="PTHR43727:SF2">
    <property type="entry name" value="GROUP IV DECARBOXYLASE"/>
    <property type="match status" value="1"/>
</dbReference>
<evidence type="ECO:0000313" key="18">
    <source>
        <dbReference type="Proteomes" id="UP000199561"/>
    </source>
</evidence>
<comment type="catalytic activity">
    <reaction evidence="7 12 14">
        <text>meso-2,6-diaminopimelate + H(+) = L-lysine + CO2</text>
        <dbReference type="Rhea" id="RHEA:15101"/>
        <dbReference type="ChEBI" id="CHEBI:15378"/>
        <dbReference type="ChEBI" id="CHEBI:16526"/>
        <dbReference type="ChEBI" id="CHEBI:32551"/>
        <dbReference type="ChEBI" id="CHEBI:57791"/>
        <dbReference type="EC" id="4.1.1.20"/>
    </reaction>
</comment>
<feature type="modified residue" description="N6-(pyridoxal phosphate)lysine" evidence="12 13">
    <location>
        <position position="63"/>
    </location>
</feature>
<keyword evidence="3 12" id="KW-0210">Decarboxylase</keyword>
<dbReference type="RefSeq" id="WP_090667117.1">
    <property type="nucleotide sequence ID" value="NZ_FOUF01000007.1"/>
</dbReference>
<comment type="function">
    <text evidence="12">Specifically catalyzes the decarboxylation of meso-diaminopimelate (meso-DAP) to L-lysine.</text>
</comment>
<dbReference type="InterPro" id="IPR000183">
    <property type="entry name" value="Orn/DAP/Arg_de-COase"/>
</dbReference>
<evidence type="ECO:0000256" key="8">
    <source>
        <dbReference type="ARBA" id="ARBA00060643"/>
    </source>
</evidence>
<feature type="binding site" evidence="12">
    <location>
        <position position="374"/>
    </location>
    <ligand>
        <name>pyridoxal 5'-phosphate</name>
        <dbReference type="ChEBI" id="CHEBI:597326"/>
    </ligand>
</feature>
<dbReference type="InterPro" id="IPR002986">
    <property type="entry name" value="DAP_deCOOHase_LysA"/>
</dbReference>
<dbReference type="InterPro" id="IPR022657">
    <property type="entry name" value="De-COase2_CS"/>
</dbReference>
<keyword evidence="6 12" id="KW-0456">Lyase</keyword>
<dbReference type="Pfam" id="PF00278">
    <property type="entry name" value="Orn_DAP_Arg_deC"/>
    <property type="match status" value="1"/>
</dbReference>
<dbReference type="InterPro" id="IPR022644">
    <property type="entry name" value="De-COase2_N"/>
</dbReference>
<dbReference type="PRINTS" id="PR01179">
    <property type="entry name" value="ODADCRBXLASE"/>
</dbReference>
<keyword evidence="5 12" id="KW-0457">Lysine biosynthesis</keyword>
<dbReference type="STRING" id="52442.SAMN05421880_10750"/>
<dbReference type="PANTHER" id="PTHR43727">
    <property type="entry name" value="DIAMINOPIMELATE DECARBOXYLASE"/>
    <property type="match status" value="1"/>
</dbReference>
<protein>
    <recommendedName>
        <fullName evidence="11 12">Diaminopimelate decarboxylase</fullName>
        <shortName evidence="12">DAP decarboxylase</shortName>
        <shortName evidence="12">DAPDC</shortName>
        <ecNumber evidence="10 12">4.1.1.20</ecNumber>
    </recommendedName>
</protein>
<reference evidence="17 18" key="1">
    <citation type="submission" date="2016-10" db="EMBL/GenBank/DDBJ databases">
        <authorList>
            <person name="de Groot N.N."/>
        </authorList>
    </citation>
    <scope>NUCLEOTIDE SEQUENCE [LARGE SCALE GENOMIC DNA]</scope>
    <source>
        <strain evidence="17 18">Nm146</strain>
    </source>
</reference>
<dbReference type="GO" id="GO:0030170">
    <property type="term" value="F:pyridoxal phosphate binding"/>
    <property type="evidence" value="ECO:0007669"/>
    <property type="project" value="UniProtKB-UniRule"/>
</dbReference>
<dbReference type="FunFam" id="3.20.20.10:FF:000003">
    <property type="entry name" value="Diaminopimelate decarboxylase"/>
    <property type="match status" value="1"/>
</dbReference>
<evidence type="ECO:0000256" key="13">
    <source>
        <dbReference type="PIRSR" id="PIRSR600183-50"/>
    </source>
</evidence>
<name>A0A1I4NCK2_9PROT</name>
<accession>A0A1I4NCK2</accession>
<dbReference type="SUPFAM" id="SSF51419">
    <property type="entry name" value="PLP-binding barrel"/>
    <property type="match status" value="1"/>
</dbReference>
<feature type="binding site" evidence="12">
    <location>
        <position position="374"/>
    </location>
    <ligand>
        <name>substrate</name>
    </ligand>
</feature>
<dbReference type="Gene3D" id="3.20.20.10">
    <property type="entry name" value="Alanine racemase"/>
    <property type="match status" value="1"/>
</dbReference>
<dbReference type="SUPFAM" id="SSF50621">
    <property type="entry name" value="Alanine racemase C-terminal domain-like"/>
    <property type="match status" value="1"/>
</dbReference>
<dbReference type="InterPro" id="IPR022653">
    <property type="entry name" value="De-COase2_pyr-phos_BS"/>
</dbReference>
<keyword evidence="4 12" id="KW-0663">Pyridoxal phosphate</keyword>
<dbReference type="UniPathway" id="UPA00034">
    <property type="reaction ID" value="UER00027"/>
</dbReference>
<dbReference type="InterPro" id="IPR029066">
    <property type="entry name" value="PLP-binding_barrel"/>
</dbReference>
<evidence type="ECO:0000256" key="11">
    <source>
        <dbReference type="ARBA" id="ARBA00074972"/>
    </source>
</evidence>
<dbReference type="PROSITE" id="PS00879">
    <property type="entry name" value="ODR_DC_2_2"/>
    <property type="match status" value="1"/>
</dbReference>
<comment type="subunit">
    <text evidence="12">Homodimer.</text>
</comment>
<feature type="domain" description="Orn/DAP/Arg decarboxylase 2 N-terminal" evidence="16">
    <location>
        <begin position="40"/>
        <end position="283"/>
    </location>
</feature>
<evidence type="ECO:0000256" key="3">
    <source>
        <dbReference type="ARBA" id="ARBA00022793"/>
    </source>
</evidence>
<comment type="similarity">
    <text evidence="9 12">Belongs to the Orn/Lys/Arg decarboxylase class-II family. LysA subfamily.</text>
</comment>
<dbReference type="GO" id="GO:0009089">
    <property type="term" value="P:lysine biosynthetic process via diaminopimelate"/>
    <property type="evidence" value="ECO:0007669"/>
    <property type="project" value="UniProtKB-UniRule"/>
</dbReference>
<dbReference type="PROSITE" id="PS00878">
    <property type="entry name" value="ODR_DC_2_1"/>
    <property type="match status" value="1"/>
</dbReference>
<dbReference type="Gene3D" id="2.40.37.10">
    <property type="entry name" value="Lyase, Ornithine Decarboxylase, Chain A, domain 1"/>
    <property type="match status" value="1"/>
</dbReference>
<feature type="domain" description="Orn/DAP/Arg decarboxylase 2 C-terminal" evidence="15">
    <location>
        <begin position="32"/>
        <end position="372"/>
    </location>
</feature>
<proteinExistence type="inferred from homology"/>
<dbReference type="CDD" id="cd06828">
    <property type="entry name" value="PLPDE_III_DapDC"/>
    <property type="match status" value="1"/>
</dbReference>
<evidence type="ECO:0000259" key="16">
    <source>
        <dbReference type="Pfam" id="PF02784"/>
    </source>
</evidence>
<feature type="binding site" evidence="12">
    <location>
        <position position="320"/>
    </location>
    <ligand>
        <name>substrate</name>
    </ligand>
</feature>
<comment type="pathway">
    <text evidence="8 12 14">Amino-acid biosynthesis; L-lysine biosynthesis via DAP pathway; L-lysine from DL-2,6-diaminopimelate: step 1/1.</text>
</comment>
<sequence>MSESVTFTYQSGQLHAESVPLSAIAKQFGTPCYVYSRKALTAAYQAFDQAFAGRDHLICYAVKANANLAILNVLARLGSGFDIVSGGELQRVLTAGGDPQKIVFSGVGKSQDEMRAALAAGILCFNVESEMELASLNQVAKEMNRIAPVSLRVNPDVDAKTHPYISTGLKENKFGIPMNEAERIYLTAALSFSHVHVTGLDCHIGSQLTELEPFIEASDKMLALLDRLEKQGVHIEHLDLGGGLGIRYDQETPPSIQNYVAALCRCLDNRKQRLLIEPGRSLVGNSGILLTRVEYLKHAPHRNFAIVDAAMNDLMRPALYDAYHDILPVISKTGECMTYQVVGPVCETGDFIGHDRKLNLAKDDLLSVMAAGAYGMSMSSNYNTRPRVAEVMVDGDTVHLIRARETVEQLMAPEKMLDEHHR</sequence>
<dbReference type="NCBIfam" id="TIGR01048">
    <property type="entry name" value="lysA"/>
    <property type="match status" value="1"/>
</dbReference>
<evidence type="ECO:0000256" key="4">
    <source>
        <dbReference type="ARBA" id="ARBA00022898"/>
    </source>
</evidence>
<dbReference type="EC" id="4.1.1.20" evidence="10 12"/>
<evidence type="ECO:0000256" key="1">
    <source>
        <dbReference type="ARBA" id="ARBA00001933"/>
    </source>
</evidence>
<organism evidence="17 18">
    <name type="scientific">Nitrosomonas nitrosa</name>
    <dbReference type="NCBI Taxonomy" id="52442"/>
    <lineage>
        <taxon>Bacteria</taxon>
        <taxon>Pseudomonadati</taxon>
        <taxon>Pseudomonadota</taxon>
        <taxon>Betaproteobacteria</taxon>
        <taxon>Nitrosomonadales</taxon>
        <taxon>Nitrosomonadaceae</taxon>
        <taxon>Nitrosomonas</taxon>
    </lineage>
</organism>
<evidence type="ECO:0000313" key="17">
    <source>
        <dbReference type="EMBL" id="SFM13047.1"/>
    </source>
</evidence>
<dbReference type="GO" id="GO:0008836">
    <property type="term" value="F:diaminopimelate decarboxylase activity"/>
    <property type="evidence" value="ECO:0007669"/>
    <property type="project" value="UniProtKB-UniRule"/>
</dbReference>
<dbReference type="AlphaFoldDB" id="A0A1I4NCK2"/>
<evidence type="ECO:0000256" key="2">
    <source>
        <dbReference type="ARBA" id="ARBA00022605"/>
    </source>
</evidence>
<evidence type="ECO:0000256" key="6">
    <source>
        <dbReference type="ARBA" id="ARBA00023239"/>
    </source>
</evidence>
<gene>
    <name evidence="12" type="primary">lysA</name>
    <name evidence="17" type="ORF">SAMN05421880_10750</name>
</gene>
<dbReference type="InterPro" id="IPR009006">
    <property type="entry name" value="Ala_racemase/Decarboxylase_C"/>
</dbReference>
<dbReference type="Proteomes" id="UP000199561">
    <property type="component" value="Unassembled WGS sequence"/>
</dbReference>